<dbReference type="Proteomes" id="UP000030689">
    <property type="component" value="Unassembled WGS sequence"/>
</dbReference>
<reference evidence="2 3" key="1">
    <citation type="journal article" date="2013" name="Front. Plant Sci.">
        <title>The Reference Genome of the Halophytic Plant Eutrema salsugineum.</title>
        <authorList>
            <person name="Yang R."/>
            <person name="Jarvis D.E."/>
            <person name="Chen H."/>
            <person name="Beilstein M.A."/>
            <person name="Grimwood J."/>
            <person name="Jenkins J."/>
            <person name="Shu S."/>
            <person name="Prochnik S."/>
            <person name="Xin M."/>
            <person name="Ma C."/>
            <person name="Schmutz J."/>
            <person name="Wing R.A."/>
            <person name="Mitchell-Olds T."/>
            <person name="Schumaker K.S."/>
            <person name="Wang X."/>
        </authorList>
    </citation>
    <scope>NUCLEOTIDE SEQUENCE [LARGE SCALE GENOMIC DNA]</scope>
</reference>
<sequence length="80" mass="9591">MMTLVTEMLYNSITYLIERFKIFFVYLFWYSLEFFSIPHITSCCTFRMNTITATFHANISSIISVYLFTTHSTQPFFRSK</sequence>
<dbReference type="EMBL" id="KI517408">
    <property type="protein sequence ID" value="ESQ47624.1"/>
    <property type="molecule type" value="Genomic_DNA"/>
</dbReference>
<keyword evidence="1" id="KW-1133">Transmembrane helix</keyword>
<evidence type="ECO:0000313" key="3">
    <source>
        <dbReference type="Proteomes" id="UP000030689"/>
    </source>
</evidence>
<keyword evidence="1" id="KW-0812">Transmembrane</keyword>
<feature type="transmembrane region" description="Helical" evidence="1">
    <location>
        <begin position="20"/>
        <end position="40"/>
    </location>
</feature>
<keyword evidence="1" id="KW-0472">Membrane</keyword>
<dbReference type="KEGG" id="eus:EUTSA_v10021861mg"/>
<dbReference type="AlphaFoldDB" id="V4LUY3"/>
<dbReference type="Gramene" id="ESQ47624">
    <property type="protein sequence ID" value="ESQ47624"/>
    <property type="gene ID" value="EUTSA_v10021861mg"/>
</dbReference>
<accession>V4LUY3</accession>
<proteinExistence type="predicted"/>
<evidence type="ECO:0000256" key="1">
    <source>
        <dbReference type="SAM" id="Phobius"/>
    </source>
</evidence>
<gene>
    <name evidence="2" type="ORF">EUTSA_v10021861mg</name>
</gene>
<protein>
    <submittedName>
        <fullName evidence="2">Uncharacterized protein</fullName>
    </submittedName>
</protein>
<keyword evidence="3" id="KW-1185">Reference proteome</keyword>
<name>V4LUY3_EUTSA</name>
<organism evidence="2 3">
    <name type="scientific">Eutrema salsugineum</name>
    <name type="common">Saltwater cress</name>
    <name type="synonym">Sisymbrium salsugineum</name>
    <dbReference type="NCBI Taxonomy" id="72664"/>
    <lineage>
        <taxon>Eukaryota</taxon>
        <taxon>Viridiplantae</taxon>
        <taxon>Streptophyta</taxon>
        <taxon>Embryophyta</taxon>
        <taxon>Tracheophyta</taxon>
        <taxon>Spermatophyta</taxon>
        <taxon>Magnoliopsida</taxon>
        <taxon>eudicotyledons</taxon>
        <taxon>Gunneridae</taxon>
        <taxon>Pentapetalae</taxon>
        <taxon>rosids</taxon>
        <taxon>malvids</taxon>
        <taxon>Brassicales</taxon>
        <taxon>Brassicaceae</taxon>
        <taxon>Eutremeae</taxon>
        <taxon>Eutrema</taxon>
    </lineage>
</organism>
<evidence type="ECO:0000313" key="2">
    <source>
        <dbReference type="EMBL" id="ESQ47624.1"/>
    </source>
</evidence>